<sequence length="215" mass="24193">MHALRRTAATAARKGRAAPPRQQRRYAHDEHHHHHSEPVNESMGLGLWIPIASVPVFAGLYAVSRSDPDAPPFLTRLINRYTESTEKYADRNALHTSMIEQAGADRVLFTKSTPQDHVQMKFPECVPRVPVLSAHLTVTRIMNQGSPYNVPAGQVNSMEKVIDKFKRDAYEDNERKLQALRDDNIKSEQPWERFSDPAGPGPSNQRWPAKGVASV</sequence>
<feature type="compositionally biased region" description="Low complexity" evidence="1">
    <location>
        <begin position="6"/>
        <end position="21"/>
    </location>
</feature>
<keyword evidence="3" id="KW-1185">Reference proteome</keyword>
<evidence type="ECO:0000256" key="1">
    <source>
        <dbReference type="SAM" id="MobiDB-lite"/>
    </source>
</evidence>
<reference evidence="2 3" key="1">
    <citation type="submission" date="2021-02" db="EMBL/GenBank/DDBJ databases">
        <title>Genome assembly of Pseudopithomyces chartarum.</title>
        <authorList>
            <person name="Jauregui R."/>
            <person name="Singh J."/>
            <person name="Voisey C."/>
        </authorList>
    </citation>
    <scope>NUCLEOTIDE SEQUENCE [LARGE SCALE GENOMIC DNA]</scope>
    <source>
        <strain evidence="2 3">AGR01</strain>
    </source>
</reference>
<dbReference type="PANTHER" id="PTHR42100">
    <property type="entry name" value="OXIDOREDUCTASE 178 KDA SUBUNIT, PUTATIVE (AFU_ORTHOLOGUE AFUA_8G04320)-RELATED"/>
    <property type="match status" value="1"/>
</dbReference>
<feature type="region of interest" description="Disordered" evidence="1">
    <location>
        <begin position="1"/>
        <end position="40"/>
    </location>
</feature>
<dbReference type="AlphaFoldDB" id="A0AAN6LZS5"/>
<name>A0AAN6LZS5_9PLEO</name>
<evidence type="ECO:0000313" key="2">
    <source>
        <dbReference type="EMBL" id="KAK3208619.1"/>
    </source>
</evidence>
<accession>A0AAN6LZS5</accession>
<dbReference type="Proteomes" id="UP001280581">
    <property type="component" value="Unassembled WGS sequence"/>
</dbReference>
<feature type="compositionally biased region" description="Basic and acidic residues" evidence="1">
    <location>
        <begin position="179"/>
        <end position="195"/>
    </location>
</feature>
<comment type="caution">
    <text evidence="2">The sequence shown here is derived from an EMBL/GenBank/DDBJ whole genome shotgun (WGS) entry which is preliminary data.</text>
</comment>
<proteinExistence type="predicted"/>
<dbReference type="InterPro" id="IPR034444">
    <property type="entry name" value="Nuo17.8"/>
</dbReference>
<protein>
    <recommendedName>
        <fullName evidence="4">NADH-ubiquinone oxidoreductase 17.8 kDa subunit</fullName>
    </recommendedName>
</protein>
<dbReference type="PANTHER" id="PTHR42100:SF1">
    <property type="entry name" value="OXIDOREDUCTASE 178 KDA SUBUNIT, PUTATIVE (AFU_ORTHOLOGUE AFUA_8G04320)-RELATED"/>
    <property type="match status" value="1"/>
</dbReference>
<organism evidence="2 3">
    <name type="scientific">Pseudopithomyces chartarum</name>
    <dbReference type="NCBI Taxonomy" id="1892770"/>
    <lineage>
        <taxon>Eukaryota</taxon>
        <taxon>Fungi</taxon>
        <taxon>Dikarya</taxon>
        <taxon>Ascomycota</taxon>
        <taxon>Pezizomycotina</taxon>
        <taxon>Dothideomycetes</taxon>
        <taxon>Pleosporomycetidae</taxon>
        <taxon>Pleosporales</taxon>
        <taxon>Massarineae</taxon>
        <taxon>Didymosphaeriaceae</taxon>
        <taxon>Pseudopithomyces</taxon>
    </lineage>
</organism>
<feature type="region of interest" description="Disordered" evidence="1">
    <location>
        <begin position="179"/>
        <end position="215"/>
    </location>
</feature>
<dbReference type="GO" id="GO:0005739">
    <property type="term" value="C:mitochondrion"/>
    <property type="evidence" value="ECO:0007669"/>
    <property type="project" value="InterPro"/>
</dbReference>
<evidence type="ECO:0008006" key="4">
    <source>
        <dbReference type="Google" id="ProtNLM"/>
    </source>
</evidence>
<dbReference type="EMBL" id="WVTA01000007">
    <property type="protein sequence ID" value="KAK3208619.1"/>
    <property type="molecule type" value="Genomic_DNA"/>
</dbReference>
<evidence type="ECO:0000313" key="3">
    <source>
        <dbReference type="Proteomes" id="UP001280581"/>
    </source>
</evidence>
<gene>
    <name evidence="2" type="ORF">GRF29_77g1369371</name>
</gene>